<feature type="region of interest" description="Disordered" evidence="1">
    <location>
        <begin position="420"/>
        <end position="502"/>
    </location>
</feature>
<dbReference type="PANTHER" id="PTHR36721">
    <property type="entry name" value="PROLINE-RICH FAMILY PROTEIN"/>
    <property type="match status" value="1"/>
</dbReference>
<evidence type="ECO:0000256" key="2">
    <source>
        <dbReference type="SAM" id="Phobius"/>
    </source>
</evidence>
<feature type="compositionally biased region" description="Polar residues" evidence="1">
    <location>
        <begin position="434"/>
        <end position="453"/>
    </location>
</feature>
<gene>
    <name evidence="3" type="ORF">AC579_2990</name>
</gene>
<name>A0A139I1B1_9PEZI</name>
<dbReference type="STRING" id="113226.A0A139I1B1"/>
<feature type="transmembrane region" description="Helical" evidence="2">
    <location>
        <begin position="343"/>
        <end position="366"/>
    </location>
</feature>
<keyword evidence="2" id="KW-0812">Transmembrane</keyword>
<keyword evidence="2" id="KW-1133">Transmembrane helix</keyword>
<dbReference type="OrthoDB" id="4148662at2759"/>
<reference evidence="3 4" key="1">
    <citation type="submission" date="2015-07" db="EMBL/GenBank/DDBJ databases">
        <title>Comparative genomics of the Sigatoka disease complex on banana suggests a link between parallel evolutionary changes in Pseudocercospora fijiensis and Pseudocercospora eumusae and increased virulence on the banana host.</title>
        <authorList>
            <person name="Chang T.-C."/>
            <person name="Salvucci A."/>
            <person name="Crous P.W."/>
            <person name="Stergiopoulos I."/>
        </authorList>
    </citation>
    <scope>NUCLEOTIDE SEQUENCE [LARGE SCALE GENOMIC DNA]</scope>
    <source>
        <strain evidence="3 4">CBS 116634</strain>
    </source>
</reference>
<evidence type="ECO:0000313" key="3">
    <source>
        <dbReference type="EMBL" id="KXT08372.1"/>
    </source>
</evidence>
<accession>A0A139I1B1</accession>
<keyword evidence="2" id="KW-0472">Membrane</keyword>
<keyword evidence="4" id="KW-1185">Reference proteome</keyword>
<dbReference type="AlphaFoldDB" id="A0A139I1B1"/>
<proteinExistence type="predicted"/>
<evidence type="ECO:0000313" key="4">
    <source>
        <dbReference type="Proteomes" id="UP000073492"/>
    </source>
</evidence>
<dbReference type="EMBL" id="LFZO01000455">
    <property type="protein sequence ID" value="KXT08372.1"/>
    <property type="molecule type" value="Genomic_DNA"/>
</dbReference>
<feature type="region of interest" description="Disordered" evidence="1">
    <location>
        <begin position="372"/>
        <end position="392"/>
    </location>
</feature>
<evidence type="ECO:0000256" key="1">
    <source>
        <dbReference type="SAM" id="MobiDB-lite"/>
    </source>
</evidence>
<sequence length="502" mass="53861">MCYIRNVFCWPIRCACITDLCELVREHRCGRIHSLLKSVSSFRSLVVIFPNFCPALTHTSSMRNTRKMALAWSVLLLFGTALGQQQCYFSAGAQYRAESQVVPCNGTGASTCCLLGDTCLSGNTCYNHATGNLYQYGCTDINYKDGSCPYKCGLDPNKSPWIALEYCQDVQDLSNTWICHSPDSCGCDWQSSSDLLVLQPRGCKEMGSDALVALYAPDKLAPYVSLPSSIGGSTGYYSPTVSAGSNTWVETAVPGYTPTPFTQLTTYRDAPTTPVQIQPDATPGPSTYASAASYTAPSSRPTTADGSDTTADSESSSATGSGDASLATHSDTPDAGLSTGAKAGIGVGAAAGLCLVVALVVALILLRRRRNNEPKAQATHPPAPSYPGTPHMQQQRVAPYAYGPPMQGMNWAPPYPQGQLSEAYPSYHQDRSPHTPQSELSRGKSQNAPSYKSRSPPVPSPPMELAADATRQLIHEIDSHDARVDMLDQEGRGSEHPRGERF</sequence>
<protein>
    <submittedName>
        <fullName evidence="3">Uncharacterized protein</fullName>
    </submittedName>
</protein>
<dbReference type="Proteomes" id="UP000073492">
    <property type="component" value="Unassembled WGS sequence"/>
</dbReference>
<feature type="compositionally biased region" description="Basic and acidic residues" evidence="1">
    <location>
        <begin position="473"/>
        <end position="502"/>
    </location>
</feature>
<feature type="compositionally biased region" description="Low complexity" evidence="1">
    <location>
        <begin position="281"/>
        <end position="325"/>
    </location>
</feature>
<comment type="caution">
    <text evidence="3">The sequence shown here is derived from an EMBL/GenBank/DDBJ whole genome shotgun (WGS) entry which is preliminary data.</text>
</comment>
<organism evidence="3 4">
    <name type="scientific">Pseudocercospora musae</name>
    <dbReference type="NCBI Taxonomy" id="113226"/>
    <lineage>
        <taxon>Eukaryota</taxon>
        <taxon>Fungi</taxon>
        <taxon>Dikarya</taxon>
        <taxon>Ascomycota</taxon>
        <taxon>Pezizomycotina</taxon>
        <taxon>Dothideomycetes</taxon>
        <taxon>Dothideomycetidae</taxon>
        <taxon>Mycosphaerellales</taxon>
        <taxon>Mycosphaerellaceae</taxon>
        <taxon>Pseudocercospora</taxon>
    </lineage>
</organism>
<dbReference type="PANTHER" id="PTHR36721:SF1">
    <property type="entry name" value="OS04G0446401 PROTEIN"/>
    <property type="match status" value="1"/>
</dbReference>
<feature type="region of interest" description="Disordered" evidence="1">
    <location>
        <begin position="273"/>
        <end position="331"/>
    </location>
</feature>